<comment type="caution">
    <text evidence="1">The sequence shown here is derived from an EMBL/GenBank/DDBJ whole genome shotgun (WGS) entry which is preliminary data.</text>
</comment>
<organism evidence="1 2">
    <name type="scientific">Siphonobacter curvatus</name>
    <dbReference type="NCBI Taxonomy" id="2094562"/>
    <lineage>
        <taxon>Bacteria</taxon>
        <taxon>Pseudomonadati</taxon>
        <taxon>Bacteroidota</taxon>
        <taxon>Cytophagia</taxon>
        <taxon>Cytophagales</taxon>
        <taxon>Cytophagaceae</taxon>
        <taxon>Siphonobacter</taxon>
    </lineage>
</organism>
<keyword evidence="2" id="KW-1185">Reference proteome</keyword>
<proteinExistence type="predicted"/>
<gene>
    <name evidence="1" type="ORF">C5O19_11115</name>
</gene>
<evidence type="ECO:0000313" key="1">
    <source>
        <dbReference type="EMBL" id="PQA60136.1"/>
    </source>
</evidence>
<dbReference type="AlphaFoldDB" id="A0A2S7IR33"/>
<reference evidence="2" key="1">
    <citation type="submission" date="2018-02" db="EMBL/GenBank/DDBJ databases">
        <title>Genome sequencing of Solimonas sp. HR-BB.</title>
        <authorList>
            <person name="Lee Y."/>
            <person name="Jeon C.O."/>
        </authorList>
    </citation>
    <scope>NUCLEOTIDE SEQUENCE [LARGE SCALE GENOMIC DNA]</scope>
    <source>
        <strain evidence="2">HR-U</strain>
    </source>
</reference>
<dbReference type="Proteomes" id="UP000239590">
    <property type="component" value="Unassembled WGS sequence"/>
</dbReference>
<accession>A0A2S7IR33</accession>
<name>A0A2S7IR33_9BACT</name>
<evidence type="ECO:0000313" key="2">
    <source>
        <dbReference type="Proteomes" id="UP000239590"/>
    </source>
</evidence>
<dbReference type="RefSeq" id="WP_104712088.1">
    <property type="nucleotide sequence ID" value="NZ_PTRA01000001.1"/>
</dbReference>
<protein>
    <submittedName>
        <fullName evidence="1">Uncharacterized protein</fullName>
    </submittedName>
</protein>
<dbReference type="EMBL" id="PTRA01000001">
    <property type="protein sequence ID" value="PQA60136.1"/>
    <property type="molecule type" value="Genomic_DNA"/>
</dbReference>
<sequence length="250" mass="28423">MITEGCRFEISPFVDALLDWSAPVAGQTGITVCPNLTLPYFLKTEIDPELGSSVTGAAEIAIKAKLHEDQFPGWKDLFFTNWIGAGKRFLTWQADHKLIERNQPEFLYFLLNMQPKPSELRVRCHIQYMNGTTEIRTIQTARDLLQNCVYCIPTGFEALGLPSIETATGKEINAYTVWLNNERDDRISEYRTYLVNQDYTRNVRFLIFQNTLGGFDTLRCWGQASTSLTVTANLAQKTLEAGYLPSFQKT</sequence>
<dbReference type="OrthoDB" id="1488462at2"/>